<reference evidence="2 3" key="1">
    <citation type="submission" date="2014-02" db="EMBL/GenBank/DDBJ databases">
        <title>The small core and large imbalanced accessory genome model reveals a collaborative survival strategy of Sorangium cellulosum strains in nature.</title>
        <authorList>
            <person name="Han K."/>
            <person name="Peng R."/>
            <person name="Blom J."/>
            <person name="Li Y.-Z."/>
        </authorList>
    </citation>
    <scope>NUCLEOTIDE SEQUENCE [LARGE SCALE GENOMIC DNA]</scope>
    <source>
        <strain evidence="2 3">So0157-25</strain>
    </source>
</reference>
<comment type="caution">
    <text evidence="2">The sequence shown here is derived from an EMBL/GenBank/DDBJ whole genome shotgun (WGS) entry which is preliminary data.</text>
</comment>
<feature type="region of interest" description="Disordered" evidence="1">
    <location>
        <begin position="37"/>
        <end position="63"/>
    </location>
</feature>
<name>A0A150PSC6_SORCE</name>
<evidence type="ECO:0000313" key="3">
    <source>
        <dbReference type="Proteomes" id="UP000075420"/>
    </source>
</evidence>
<sequence>MIALVEPPSSSAGMKPSFSLQAAAIAREDLRAASFASAARGASPQRSRRCARMTYDAHPLPAR</sequence>
<evidence type="ECO:0000256" key="1">
    <source>
        <dbReference type="SAM" id="MobiDB-lite"/>
    </source>
</evidence>
<dbReference type="AlphaFoldDB" id="A0A150PSC6"/>
<proteinExistence type="predicted"/>
<dbReference type="Proteomes" id="UP000075420">
    <property type="component" value="Unassembled WGS sequence"/>
</dbReference>
<protein>
    <submittedName>
        <fullName evidence="2">Uncharacterized protein</fullName>
    </submittedName>
</protein>
<dbReference type="EMBL" id="JELY01000666">
    <property type="protein sequence ID" value="KYF58594.1"/>
    <property type="molecule type" value="Genomic_DNA"/>
</dbReference>
<gene>
    <name evidence="2" type="ORF">BE08_10535</name>
</gene>
<accession>A0A150PSC6</accession>
<evidence type="ECO:0000313" key="2">
    <source>
        <dbReference type="EMBL" id="KYF58594.1"/>
    </source>
</evidence>
<organism evidence="2 3">
    <name type="scientific">Sorangium cellulosum</name>
    <name type="common">Polyangium cellulosum</name>
    <dbReference type="NCBI Taxonomy" id="56"/>
    <lineage>
        <taxon>Bacteria</taxon>
        <taxon>Pseudomonadati</taxon>
        <taxon>Myxococcota</taxon>
        <taxon>Polyangia</taxon>
        <taxon>Polyangiales</taxon>
        <taxon>Polyangiaceae</taxon>
        <taxon>Sorangium</taxon>
    </lineage>
</organism>